<protein>
    <submittedName>
        <fullName evidence="3">Uncharacterized protein</fullName>
    </submittedName>
</protein>
<feature type="compositionally biased region" description="Low complexity" evidence="1">
    <location>
        <begin position="198"/>
        <end position="207"/>
    </location>
</feature>
<gene>
    <name evidence="3" type="ORF">CINCED_3A025023</name>
</gene>
<keyword evidence="2" id="KW-0812">Transmembrane</keyword>
<feature type="compositionally biased region" description="Acidic residues" evidence="1">
    <location>
        <begin position="148"/>
        <end position="161"/>
    </location>
</feature>
<keyword evidence="2" id="KW-1133">Transmembrane helix</keyword>
<evidence type="ECO:0000313" key="3">
    <source>
        <dbReference type="EMBL" id="VVC45838.1"/>
    </source>
</evidence>
<accession>A0A5E4NLK0</accession>
<feature type="transmembrane region" description="Helical" evidence="2">
    <location>
        <begin position="7"/>
        <end position="26"/>
    </location>
</feature>
<organism evidence="3 4">
    <name type="scientific">Cinara cedri</name>
    <dbReference type="NCBI Taxonomy" id="506608"/>
    <lineage>
        <taxon>Eukaryota</taxon>
        <taxon>Metazoa</taxon>
        <taxon>Ecdysozoa</taxon>
        <taxon>Arthropoda</taxon>
        <taxon>Hexapoda</taxon>
        <taxon>Insecta</taxon>
        <taxon>Pterygota</taxon>
        <taxon>Neoptera</taxon>
        <taxon>Paraneoptera</taxon>
        <taxon>Hemiptera</taxon>
        <taxon>Sternorrhyncha</taxon>
        <taxon>Aphidomorpha</taxon>
        <taxon>Aphidoidea</taxon>
        <taxon>Aphididae</taxon>
        <taxon>Lachninae</taxon>
        <taxon>Cinara</taxon>
    </lineage>
</organism>
<dbReference type="Proteomes" id="UP000325440">
    <property type="component" value="Unassembled WGS sequence"/>
</dbReference>
<dbReference type="EMBL" id="CABPRJ010002415">
    <property type="protein sequence ID" value="VVC45838.1"/>
    <property type="molecule type" value="Genomic_DNA"/>
</dbReference>
<proteinExistence type="predicted"/>
<evidence type="ECO:0000313" key="4">
    <source>
        <dbReference type="Proteomes" id="UP000325440"/>
    </source>
</evidence>
<sequence length="343" mass="36542">MSLALHFIHYFISISYVITIIIHQLHLPASYGNEVQGYTVKTLSQVLTPAECETYLNTGILPPSLTYSFEHRAYIHTGNNVRVNNDLERQMRKRRTGNYKIVPRWKYLLGKFVPDLNLGGLLQKVQGTAPLLALMGMGGLGGAGNMDGTDDEDEKESENDNGENKNKLNNLAKKALGSVPNLGNIGSSLGKSKGNGDAGDTGNDAADNGGGRLNKLNDMAKKAYDRVPNVSNIASALGKGNGEGGGGDNAGSGGGPLNKLNDMAKNAYNSVPNVGSLLGKSNDGKSPYSNVKDALEKSEVAKNVENYILSLIPGGGAAEKALEAKDKLHNAVKKFPKFKKKQD</sequence>
<keyword evidence="2" id="KW-0472">Membrane</keyword>
<evidence type="ECO:0000256" key="2">
    <source>
        <dbReference type="SAM" id="Phobius"/>
    </source>
</evidence>
<feature type="region of interest" description="Disordered" evidence="1">
    <location>
        <begin position="182"/>
        <end position="213"/>
    </location>
</feature>
<reference evidence="3 4" key="1">
    <citation type="submission" date="2019-08" db="EMBL/GenBank/DDBJ databases">
        <authorList>
            <person name="Alioto T."/>
            <person name="Alioto T."/>
            <person name="Gomez Garrido J."/>
        </authorList>
    </citation>
    <scope>NUCLEOTIDE SEQUENCE [LARGE SCALE GENOMIC DNA]</scope>
</reference>
<feature type="region of interest" description="Disordered" evidence="1">
    <location>
        <begin position="235"/>
        <end position="259"/>
    </location>
</feature>
<evidence type="ECO:0000256" key="1">
    <source>
        <dbReference type="SAM" id="MobiDB-lite"/>
    </source>
</evidence>
<feature type="compositionally biased region" description="Gly residues" evidence="1">
    <location>
        <begin position="239"/>
        <end position="256"/>
    </location>
</feature>
<name>A0A5E4NLK0_9HEMI</name>
<dbReference type="AlphaFoldDB" id="A0A5E4NLK0"/>
<keyword evidence="4" id="KW-1185">Reference proteome</keyword>
<feature type="region of interest" description="Disordered" evidence="1">
    <location>
        <begin position="143"/>
        <end position="166"/>
    </location>
</feature>